<proteinExistence type="predicted"/>
<organism evidence="2 3">
    <name type="scientific">Streptomyces griseoincarnatus</name>
    <dbReference type="NCBI Taxonomy" id="29305"/>
    <lineage>
        <taxon>Bacteria</taxon>
        <taxon>Bacillati</taxon>
        <taxon>Actinomycetota</taxon>
        <taxon>Actinomycetes</taxon>
        <taxon>Kitasatosporales</taxon>
        <taxon>Streptomycetaceae</taxon>
        <taxon>Streptomyces</taxon>
        <taxon>Streptomyces griseoincarnatus group</taxon>
    </lineage>
</organism>
<dbReference type="Proteomes" id="UP001523263">
    <property type="component" value="Unassembled WGS sequence"/>
</dbReference>
<evidence type="ECO:0008006" key="4">
    <source>
        <dbReference type="Google" id="ProtNLM"/>
    </source>
</evidence>
<keyword evidence="1" id="KW-0812">Transmembrane</keyword>
<keyword evidence="3" id="KW-1185">Reference proteome</keyword>
<keyword evidence="1" id="KW-0472">Membrane</keyword>
<name>A0ABT0W2Z3_STRGI</name>
<dbReference type="EMBL" id="JAMQBH010000031">
    <property type="protein sequence ID" value="MCM2517951.1"/>
    <property type="molecule type" value="Genomic_DNA"/>
</dbReference>
<gene>
    <name evidence="2" type="ORF">NC658_32695</name>
</gene>
<evidence type="ECO:0000313" key="3">
    <source>
        <dbReference type="Proteomes" id="UP001523263"/>
    </source>
</evidence>
<feature type="transmembrane region" description="Helical" evidence="1">
    <location>
        <begin position="36"/>
        <end position="57"/>
    </location>
</feature>
<evidence type="ECO:0000313" key="2">
    <source>
        <dbReference type="EMBL" id="MCM2517951.1"/>
    </source>
</evidence>
<reference evidence="2 3" key="1">
    <citation type="submission" date="2022-06" db="EMBL/GenBank/DDBJ databases">
        <title>Whole genome sequence of Streptomyces griseoincarnatus RB7AG.</title>
        <authorList>
            <person name="Ray L."/>
            <person name="Behera S."/>
            <person name="Panda A.N."/>
        </authorList>
    </citation>
    <scope>NUCLEOTIDE SEQUENCE [LARGE SCALE GENOMIC DNA]</scope>
    <source>
        <strain evidence="2 3">RB7AG</strain>
    </source>
</reference>
<comment type="caution">
    <text evidence="2">The sequence shown here is derived from an EMBL/GenBank/DDBJ whole genome shotgun (WGS) entry which is preliminary data.</text>
</comment>
<evidence type="ECO:0000256" key="1">
    <source>
        <dbReference type="SAM" id="Phobius"/>
    </source>
</evidence>
<accession>A0ABT0W2Z3</accession>
<keyword evidence="1" id="KW-1133">Transmembrane helix</keyword>
<protein>
    <recommendedName>
        <fullName evidence="4">Secreted protein</fullName>
    </recommendedName>
</protein>
<feature type="transmembrane region" description="Helical" evidence="1">
    <location>
        <begin position="12"/>
        <end position="30"/>
    </location>
</feature>
<dbReference type="RefSeq" id="WP_210910228.1">
    <property type="nucleotide sequence ID" value="NZ_JAMQBH010000031.1"/>
</dbReference>
<sequence length="61" mass="6239">MTSRLTQVGRVAPALTALLAMVAICLLAALGHPEQITAVALFGGAVFAGGTIVNVTVHIRR</sequence>